<dbReference type="AlphaFoldDB" id="A0A0D2NB44"/>
<keyword evidence="3" id="KW-1185">Reference proteome</keyword>
<evidence type="ECO:0000313" key="3">
    <source>
        <dbReference type="Proteomes" id="UP000054498"/>
    </source>
</evidence>
<evidence type="ECO:0000313" key="2">
    <source>
        <dbReference type="EMBL" id="KIZ02711.1"/>
    </source>
</evidence>
<protein>
    <submittedName>
        <fullName evidence="2">Uncharacterized protein</fullName>
    </submittedName>
</protein>
<dbReference type="EMBL" id="KK100992">
    <property type="protein sequence ID" value="KIZ02711.1"/>
    <property type="molecule type" value="Genomic_DNA"/>
</dbReference>
<proteinExistence type="predicted"/>
<name>A0A0D2NB44_9CHLO</name>
<sequence length="129" mass="12668">MLKGLLDLAHGAQTAPAAACSCAKGLAVGVQCLQSALRGEGFAAAAATPPVAAPQGRFAAAGGGSREPIKAGGHSAGRNGRVREGGGGASTSVSSSQQLAASFYSVDPLSSDLPAHDAHALRNILLHSR</sequence>
<accession>A0A0D2NB44</accession>
<evidence type="ECO:0000256" key="1">
    <source>
        <dbReference type="SAM" id="MobiDB-lite"/>
    </source>
</evidence>
<reference evidence="2 3" key="1">
    <citation type="journal article" date="2013" name="BMC Genomics">
        <title>Reconstruction of the lipid metabolism for the microalga Monoraphidium neglectum from its genome sequence reveals characteristics suitable for biofuel production.</title>
        <authorList>
            <person name="Bogen C."/>
            <person name="Al-Dilaimi A."/>
            <person name="Albersmeier A."/>
            <person name="Wichmann J."/>
            <person name="Grundmann M."/>
            <person name="Rupp O."/>
            <person name="Lauersen K.J."/>
            <person name="Blifernez-Klassen O."/>
            <person name="Kalinowski J."/>
            <person name="Goesmann A."/>
            <person name="Mussgnug J.H."/>
            <person name="Kruse O."/>
        </authorList>
    </citation>
    <scope>NUCLEOTIDE SEQUENCE [LARGE SCALE GENOMIC DNA]</scope>
    <source>
        <strain evidence="2 3">SAG 48.87</strain>
    </source>
</reference>
<dbReference type="Proteomes" id="UP000054498">
    <property type="component" value="Unassembled WGS sequence"/>
</dbReference>
<dbReference type="GeneID" id="25738129"/>
<gene>
    <name evidence="2" type="ORF">MNEG_5252</name>
</gene>
<dbReference type="KEGG" id="mng:MNEG_5252"/>
<dbReference type="RefSeq" id="XP_013901730.1">
    <property type="nucleotide sequence ID" value="XM_014046276.1"/>
</dbReference>
<organism evidence="2 3">
    <name type="scientific">Monoraphidium neglectum</name>
    <dbReference type="NCBI Taxonomy" id="145388"/>
    <lineage>
        <taxon>Eukaryota</taxon>
        <taxon>Viridiplantae</taxon>
        <taxon>Chlorophyta</taxon>
        <taxon>core chlorophytes</taxon>
        <taxon>Chlorophyceae</taxon>
        <taxon>CS clade</taxon>
        <taxon>Sphaeropleales</taxon>
        <taxon>Selenastraceae</taxon>
        <taxon>Monoraphidium</taxon>
    </lineage>
</organism>
<feature type="region of interest" description="Disordered" evidence="1">
    <location>
        <begin position="54"/>
        <end position="94"/>
    </location>
</feature>
<dbReference type="PROSITE" id="PS51257">
    <property type="entry name" value="PROKAR_LIPOPROTEIN"/>
    <property type="match status" value="1"/>
</dbReference>